<keyword evidence="4" id="KW-1185">Reference proteome</keyword>
<dbReference type="STRING" id="71717.A0A4Y7ST35"/>
<dbReference type="PANTHER" id="PTHR28093:SF1">
    <property type="entry name" value="MORPHOGENESIS-RELATED PROTEIN MSB1"/>
    <property type="match status" value="1"/>
</dbReference>
<feature type="domain" description="Meiotically up-regulated protein Msb1/Mug8" evidence="2">
    <location>
        <begin position="130"/>
        <end position="295"/>
    </location>
</feature>
<feature type="compositionally biased region" description="Pro residues" evidence="1">
    <location>
        <begin position="1048"/>
        <end position="1058"/>
    </location>
</feature>
<feature type="compositionally biased region" description="Low complexity" evidence="1">
    <location>
        <begin position="443"/>
        <end position="454"/>
    </location>
</feature>
<feature type="compositionally biased region" description="Basic and acidic residues" evidence="1">
    <location>
        <begin position="764"/>
        <end position="782"/>
    </location>
</feature>
<sequence>MHSLFSRSRTFSTPQKKSSLAPEDTLDEFGRVSGRQTPTTGPWKKDKKKGRDNAKRSGTLPNAGLDSDVAAQFPDGTFLPLNLERPKSEPPEAPAAGQHPHAPPPPPPKEKDTDYGYLCFERHVVLGLDQLERLVDVVANELETRGGMTTPFIFNNSALDINPSGIKRLIHSFIDSCAAQTDREAQAADLKWKDEARFAGPHELGMCLRWGLARVIRSVGGQDVRGLVSWEHYCEWRDSEAAMQYPPAHFQMFLPELPAPLQFVIVRILSLLARLVANSTSSGHTPPTLSPLFGPLFFGLGPPTLVFHHMRHAVAQVSASALGVPVRLKEWIKGYPANLVFLQNPKAKPQPRKGSRTVRVVSVRRNVRMYSADLVKSASTWGQKSQNSQIHNSFALSKEWDRIAPSSLKLPPRYSDAYKKKMNMPNSFHPDVAPGTYTSAQASPLGTAPSLSLSSTLSSVDSNASDYFGLSPSKTDRATEKFRSLTDMKWGEFEDMGFDNNKTEEKLRFDLTESARQERKSKRQTLDWNDFSSSGFSRMDAPLSATLQFSNPVISTVSAWPAQQAEIHKKLKKQQKSLPSFGWDTEPVLGSEEVIEATFLDAFIDLIYGGGWMDLERGESVDRDCNWALVEYKSLPPSRSTVSGGSDPRTDATIILFEEFVPLEYRQQLATPTLNLDVDSRLYFPLASRNSGSKAATLNGRPYVVGAVPASPSFREVEFEGMLARHTGTKQISLSKLNNRAQTTMPSTPVQDLSIPPPPSRPAPKLDTRSSRTPEPYPRSDDLPSDLSGQVFTPSKKSRFRIPVPSPNARRSMLVPSEYSTIEFQTRMASYSDDEHNGDADEPEEAKQKRRESQSDAWVDILVSTQNRRMDAQAAAAPGERRGRHLKSDPESASLEVAQVLAAVKDRSRSPSSIPTRVDYSDYDVDEVETVPRNTISDMDDAGTSESEVHLAYERTEEGGDEEVDDVLGSILNTRQMAREQRRMGYFDLHPERRPTSTTEDPRARFGRDDSDSEGEGDLSDGQRYGQAEPRRPLRALPVPPQTVNEPPAAPAPTPTPAPKRSVPEIKVITKPSPAPATPTNGPAATSTEGATTPTRGSKTAALIEMYRERERTGSVPQTSNPVSVAPLNVVSRLPVRSASLPVKDKEAAATPAPVPSPAVAVPVASVKPPAPAIPSPPKVSPQRTPSPPEPEALDVPAPGFVSAKEDPGRISPARYVHGAPLHNVIEEEEEEE</sequence>
<feature type="compositionally biased region" description="Basic and acidic residues" evidence="1">
    <location>
        <begin position="833"/>
        <end position="854"/>
    </location>
</feature>
<accession>A0A4Y7ST35</accession>
<gene>
    <name evidence="3" type="ORF">FA13DRAFT_1796808</name>
</gene>
<feature type="compositionally biased region" description="Low complexity" evidence="1">
    <location>
        <begin position="1078"/>
        <end position="1088"/>
    </location>
</feature>
<protein>
    <recommendedName>
        <fullName evidence="2">Meiotically up-regulated protein Msb1/Mug8 domain-containing protein</fullName>
    </recommendedName>
</protein>
<evidence type="ECO:0000313" key="3">
    <source>
        <dbReference type="EMBL" id="TEB24962.1"/>
    </source>
</evidence>
<dbReference type="AlphaFoldDB" id="A0A4Y7ST35"/>
<feature type="region of interest" description="Disordered" evidence="1">
    <location>
        <begin position="1"/>
        <end position="114"/>
    </location>
</feature>
<reference evidence="3 4" key="1">
    <citation type="journal article" date="2019" name="Nat. Ecol. Evol.">
        <title>Megaphylogeny resolves global patterns of mushroom evolution.</title>
        <authorList>
            <person name="Varga T."/>
            <person name="Krizsan K."/>
            <person name="Foldi C."/>
            <person name="Dima B."/>
            <person name="Sanchez-Garcia M."/>
            <person name="Sanchez-Ramirez S."/>
            <person name="Szollosi G.J."/>
            <person name="Szarkandi J.G."/>
            <person name="Papp V."/>
            <person name="Albert L."/>
            <person name="Andreopoulos W."/>
            <person name="Angelini C."/>
            <person name="Antonin V."/>
            <person name="Barry K.W."/>
            <person name="Bougher N.L."/>
            <person name="Buchanan P."/>
            <person name="Buyck B."/>
            <person name="Bense V."/>
            <person name="Catcheside P."/>
            <person name="Chovatia M."/>
            <person name="Cooper J."/>
            <person name="Damon W."/>
            <person name="Desjardin D."/>
            <person name="Finy P."/>
            <person name="Geml J."/>
            <person name="Haridas S."/>
            <person name="Hughes K."/>
            <person name="Justo A."/>
            <person name="Karasinski D."/>
            <person name="Kautmanova I."/>
            <person name="Kiss B."/>
            <person name="Kocsube S."/>
            <person name="Kotiranta H."/>
            <person name="LaButti K.M."/>
            <person name="Lechner B.E."/>
            <person name="Liimatainen K."/>
            <person name="Lipzen A."/>
            <person name="Lukacs Z."/>
            <person name="Mihaltcheva S."/>
            <person name="Morgado L.N."/>
            <person name="Niskanen T."/>
            <person name="Noordeloos M.E."/>
            <person name="Ohm R.A."/>
            <person name="Ortiz-Santana B."/>
            <person name="Ovrebo C."/>
            <person name="Racz N."/>
            <person name="Riley R."/>
            <person name="Savchenko A."/>
            <person name="Shiryaev A."/>
            <person name="Soop K."/>
            <person name="Spirin V."/>
            <person name="Szebenyi C."/>
            <person name="Tomsovsky M."/>
            <person name="Tulloss R.E."/>
            <person name="Uehling J."/>
            <person name="Grigoriev I.V."/>
            <person name="Vagvolgyi C."/>
            <person name="Papp T."/>
            <person name="Martin F.M."/>
            <person name="Miettinen O."/>
            <person name="Hibbett D.S."/>
            <person name="Nagy L.G."/>
        </authorList>
    </citation>
    <scope>NUCLEOTIDE SEQUENCE [LARGE SCALE GENOMIC DNA]</scope>
    <source>
        <strain evidence="3 4">FP101781</strain>
    </source>
</reference>
<feature type="region of interest" description="Disordered" evidence="1">
    <location>
        <begin position="831"/>
        <end position="857"/>
    </location>
</feature>
<feature type="region of interest" description="Disordered" evidence="1">
    <location>
        <begin position="869"/>
        <end position="893"/>
    </location>
</feature>
<feature type="region of interest" description="Disordered" evidence="1">
    <location>
        <begin position="1167"/>
        <end position="1215"/>
    </location>
</feature>
<proteinExistence type="predicted"/>
<feature type="region of interest" description="Disordered" evidence="1">
    <location>
        <begin position="433"/>
        <end position="454"/>
    </location>
</feature>
<dbReference type="Pfam" id="PF08101">
    <property type="entry name" value="Msb1-Mug8_dom"/>
    <property type="match status" value="1"/>
</dbReference>
<comment type="caution">
    <text evidence="3">The sequence shown here is derived from an EMBL/GenBank/DDBJ whole genome shotgun (WGS) entry which is preliminary data.</text>
</comment>
<dbReference type="Proteomes" id="UP000298030">
    <property type="component" value="Unassembled WGS sequence"/>
</dbReference>
<dbReference type="InterPro" id="IPR012965">
    <property type="entry name" value="Msb1/Mug8_dom"/>
</dbReference>
<name>A0A4Y7ST35_COPMI</name>
<evidence type="ECO:0000313" key="4">
    <source>
        <dbReference type="Proteomes" id="UP000298030"/>
    </source>
</evidence>
<feature type="compositionally biased region" description="Basic and acidic residues" evidence="1">
    <location>
        <begin position="982"/>
        <end position="1010"/>
    </location>
</feature>
<feature type="region of interest" description="Disordered" evidence="1">
    <location>
        <begin position="742"/>
        <end position="806"/>
    </location>
</feature>
<evidence type="ECO:0000259" key="2">
    <source>
        <dbReference type="Pfam" id="PF08101"/>
    </source>
</evidence>
<feature type="compositionally biased region" description="Polar residues" evidence="1">
    <location>
        <begin position="1089"/>
        <end position="1098"/>
    </location>
</feature>
<feature type="compositionally biased region" description="Polar residues" evidence="1">
    <location>
        <begin position="742"/>
        <end position="751"/>
    </location>
</feature>
<evidence type="ECO:0000256" key="1">
    <source>
        <dbReference type="SAM" id="MobiDB-lite"/>
    </source>
</evidence>
<dbReference type="OrthoDB" id="3362494at2759"/>
<feature type="compositionally biased region" description="Pro residues" evidence="1">
    <location>
        <begin position="1169"/>
        <end position="1191"/>
    </location>
</feature>
<organism evidence="3 4">
    <name type="scientific">Coprinellus micaceus</name>
    <name type="common">Glistening ink-cap mushroom</name>
    <name type="synonym">Coprinus micaceus</name>
    <dbReference type="NCBI Taxonomy" id="71717"/>
    <lineage>
        <taxon>Eukaryota</taxon>
        <taxon>Fungi</taxon>
        <taxon>Dikarya</taxon>
        <taxon>Basidiomycota</taxon>
        <taxon>Agaricomycotina</taxon>
        <taxon>Agaricomycetes</taxon>
        <taxon>Agaricomycetidae</taxon>
        <taxon>Agaricales</taxon>
        <taxon>Agaricineae</taxon>
        <taxon>Psathyrellaceae</taxon>
        <taxon>Coprinellus</taxon>
    </lineage>
</organism>
<dbReference type="EMBL" id="QPFP01000061">
    <property type="protein sequence ID" value="TEB24962.1"/>
    <property type="molecule type" value="Genomic_DNA"/>
</dbReference>
<feature type="region of interest" description="Disordered" evidence="1">
    <location>
        <begin position="982"/>
        <end position="1099"/>
    </location>
</feature>
<feature type="compositionally biased region" description="Polar residues" evidence="1">
    <location>
        <begin position="1"/>
        <end position="18"/>
    </location>
</feature>
<dbReference type="InterPro" id="IPR037508">
    <property type="entry name" value="Msb1/Mug8"/>
</dbReference>
<dbReference type="PANTHER" id="PTHR28093">
    <property type="entry name" value="MORPHOGENESIS-RELATED PROTEIN MSB1"/>
    <property type="match status" value="1"/>
</dbReference>